<reference evidence="1" key="2">
    <citation type="submission" date="2022-01" db="EMBL/GenBank/DDBJ databases">
        <authorList>
            <person name="Yamashiro T."/>
            <person name="Shiraishi A."/>
            <person name="Satake H."/>
            <person name="Nakayama K."/>
        </authorList>
    </citation>
    <scope>NUCLEOTIDE SEQUENCE</scope>
</reference>
<proteinExistence type="predicted"/>
<dbReference type="InterPro" id="IPR038765">
    <property type="entry name" value="Papain-like_cys_pep_sf"/>
</dbReference>
<dbReference type="Proteomes" id="UP001151760">
    <property type="component" value="Unassembled WGS sequence"/>
</dbReference>
<dbReference type="SUPFAM" id="SSF54001">
    <property type="entry name" value="Cysteine proteinases"/>
    <property type="match status" value="1"/>
</dbReference>
<evidence type="ECO:0000313" key="1">
    <source>
        <dbReference type="EMBL" id="GJT56320.1"/>
    </source>
</evidence>
<accession>A0ABQ5EZC7</accession>
<comment type="caution">
    <text evidence="1">The sequence shown here is derived from an EMBL/GenBank/DDBJ whole genome shotgun (WGS) entry which is preliminary data.</text>
</comment>
<keyword evidence="2" id="KW-1185">Reference proteome</keyword>
<protein>
    <submittedName>
        <fullName evidence="1">Phospholipase-like protein</fullName>
    </submittedName>
</protein>
<organism evidence="1 2">
    <name type="scientific">Tanacetum coccineum</name>
    <dbReference type="NCBI Taxonomy" id="301880"/>
    <lineage>
        <taxon>Eukaryota</taxon>
        <taxon>Viridiplantae</taxon>
        <taxon>Streptophyta</taxon>
        <taxon>Embryophyta</taxon>
        <taxon>Tracheophyta</taxon>
        <taxon>Spermatophyta</taxon>
        <taxon>Magnoliopsida</taxon>
        <taxon>eudicotyledons</taxon>
        <taxon>Gunneridae</taxon>
        <taxon>Pentapetalae</taxon>
        <taxon>asterids</taxon>
        <taxon>campanulids</taxon>
        <taxon>Asterales</taxon>
        <taxon>Asteraceae</taxon>
        <taxon>Asteroideae</taxon>
        <taxon>Anthemideae</taxon>
        <taxon>Anthemidinae</taxon>
        <taxon>Tanacetum</taxon>
    </lineage>
</organism>
<dbReference type="EMBL" id="BQNB010016833">
    <property type="protein sequence ID" value="GJT56320.1"/>
    <property type="molecule type" value="Genomic_DNA"/>
</dbReference>
<evidence type="ECO:0000313" key="2">
    <source>
        <dbReference type="Proteomes" id="UP001151760"/>
    </source>
</evidence>
<gene>
    <name evidence="1" type="ORF">Tco_0991374</name>
</gene>
<sequence>MNRNSNHQSLASRGPVLLLKEALNKKHTDNTSANKDAVNDLVDVLDDLVDENGVVEVEKYISHDDFVKAQKLEAEKIGPPIEEDKDEKVLKPWKEDLKRPSKCIDKIYCNYYLEQFLITFGLDDKRLGCTLNYGCSTCGILNNRVMIGQWDVEQVFIPINEPKRHCSLAQFHIQSVNVTFYDSQKTYDVEYRSWLSHGIPLDVEDPIGSPWRILKKNLRNKTALLAVSSNVLAVSSNVVAVSSNVLALAAVVISLSTLSPPPYRQPHLLQGLELEMGVVAQCELQFEVHEKLVEVFQLEVVLFEVQKHLVVK</sequence>
<reference evidence="1" key="1">
    <citation type="journal article" date="2022" name="Int. J. Mol. Sci.">
        <title>Draft Genome of Tanacetum Coccineum: Genomic Comparison of Closely Related Tanacetum-Family Plants.</title>
        <authorList>
            <person name="Yamashiro T."/>
            <person name="Shiraishi A."/>
            <person name="Nakayama K."/>
            <person name="Satake H."/>
        </authorList>
    </citation>
    <scope>NUCLEOTIDE SEQUENCE</scope>
</reference>
<name>A0ABQ5EZC7_9ASTR</name>